<dbReference type="InterPro" id="IPR046864">
    <property type="entry name" value="VasX_N"/>
</dbReference>
<accession>A0A5Q0M2U3</accession>
<reference evidence="3 4" key="1">
    <citation type="submission" date="2019-10" db="EMBL/GenBank/DDBJ databases">
        <title>Complete genome sequence of Variovorax paradoxus 5C-2.</title>
        <authorList>
            <person name="Gogoleva N.E."/>
            <person name="Balkin A.S."/>
        </authorList>
    </citation>
    <scope>NUCLEOTIDE SEQUENCE [LARGE SCALE GENOMIC DNA]</scope>
    <source>
        <strain evidence="3 4">5C-2</strain>
    </source>
</reference>
<evidence type="ECO:0000313" key="4">
    <source>
        <dbReference type="Proteomes" id="UP000326780"/>
    </source>
</evidence>
<sequence length="1015" mass="109655">MSTTIPSGCDACNKSGLSLLLLRPSPIAINGALVPPGTEALQTDTSGLVPGFELNESRYVLRLLRAGYVHVHIPSPPKGMKEWLVYRVTENADLVEQSDPVFAQTPPPPACSNTAHNAAGMRLLHIPQAHKIPVIWIAYSANLWNEKIRKQNRANPDAMMEVDLAGGSTAGSFVPTAPNLRSRVLECALTNLNINKAKDHDFQFNSVASIVDSLADNLKRAAACHPKTVGKERAVVLRDPVGLAAELNALRLRFHELSQQYMLKPEIRQPFEVNRVIETLKGSLIADANERSLDAVSPLRTRTAYLASAPPAGTNWEALTAEQRAVLVQSATGDNWYSQILLAPYKRVFSNADLGRVVFPDQDVRAASWAKKESDEAWAKMDKYYDEGQRKRWQSTFEADMTRLYLEPLKRYEADWGIALKDGFFLRYFEQHFDEQDRNSRSEHVRSGCSAGSVYTREAWLSYTPEPLTGVLSKTFEAQIDADITKPDAIMLRAVVANQSNLSEQIASEKRDKVYDFMKGLIGEFTQAKTTGGQALSQGTAKAVSWLTNATLGFSAGLVSALAATAAQSAGAAFREVSPGAKSAIDAKMFARLERAQGMALIHRASEEALAAALQGKTPNVPVLMMVHFDPETARQIMKGRGQPVNKKTARQWAKQGRVSIGFITDATTISKLNVDPKIATRELAIQADVVRMQEQAYNLKSAAASGAASGAVLTLPVDKFMDIYEAQRTQIARAPQGMRGWLEQVGKNVKGSSTVAASREAVMSVDGRLAIGSMVVQGLGLLKALADYEKAGADADKKFDAVLSLADGASGFLGGFFELGAAGWEARLVLTQGAAATETSVMLAGLRGLAYGMGLAGNVVNAWIAYRLSEKLEKDGNVELSKIMQMSGALFGLGAAPLLLAAADQFAKAAIRRGLIAGGGLVTRQLAKIVAIRLGTAAVGLTFPGVGWAFTVVAVGQTIYVVVNTPTPFQTWLKSSYFGKPDSGERKRGNWSEEEAALKKMQADTPVPEEAKRA</sequence>
<dbReference type="RefSeq" id="WP_153281607.1">
    <property type="nucleotide sequence ID" value="NZ_CP045644.1"/>
</dbReference>
<feature type="compositionally biased region" description="Basic and acidic residues" evidence="1">
    <location>
        <begin position="983"/>
        <end position="1003"/>
    </location>
</feature>
<dbReference type="EMBL" id="CP045644">
    <property type="protein sequence ID" value="QFZ82795.1"/>
    <property type="molecule type" value="Genomic_DNA"/>
</dbReference>
<gene>
    <name evidence="3" type="ORF">GFK26_08480</name>
</gene>
<proteinExistence type="predicted"/>
<dbReference type="AlphaFoldDB" id="A0A5Q0M2U3"/>
<dbReference type="InterPro" id="IPR048126">
    <property type="entry name" value="Toxin_VasX"/>
</dbReference>
<evidence type="ECO:0000256" key="1">
    <source>
        <dbReference type="SAM" id="MobiDB-lite"/>
    </source>
</evidence>
<dbReference type="Pfam" id="PF20249">
    <property type="entry name" value="VasX_N"/>
    <property type="match status" value="1"/>
</dbReference>
<evidence type="ECO:0000313" key="3">
    <source>
        <dbReference type="EMBL" id="QFZ82795.1"/>
    </source>
</evidence>
<organism evidence="3 4">
    <name type="scientific">Variovorax paradoxus</name>
    <dbReference type="NCBI Taxonomy" id="34073"/>
    <lineage>
        <taxon>Bacteria</taxon>
        <taxon>Pseudomonadati</taxon>
        <taxon>Pseudomonadota</taxon>
        <taxon>Betaproteobacteria</taxon>
        <taxon>Burkholderiales</taxon>
        <taxon>Comamonadaceae</taxon>
        <taxon>Variovorax</taxon>
    </lineage>
</organism>
<evidence type="ECO:0000259" key="2">
    <source>
        <dbReference type="Pfam" id="PF20249"/>
    </source>
</evidence>
<dbReference type="Proteomes" id="UP000326780">
    <property type="component" value="Chromosome"/>
</dbReference>
<dbReference type="NCBIfam" id="NF041559">
    <property type="entry name" value="BTH_I2691_fam"/>
    <property type="match status" value="1"/>
</dbReference>
<dbReference type="CDD" id="cd20707">
    <property type="entry name" value="MIX_III"/>
    <property type="match status" value="1"/>
</dbReference>
<feature type="region of interest" description="Disordered" evidence="1">
    <location>
        <begin position="980"/>
        <end position="1015"/>
    </location>
</feature>
<feature type="domain" description="Toxin VasX N-terminal region" evidence="2">
    <location>
        <begin position="9"/>
        <end position="166"/>
    </location>
</feature>
<protein>
    <recommendedName>
        <fullName evidence="2">Toxin VasX N-terminal region domain-containing protein</fullName>
    </recommendedName>
</protein>
<name>A0A5Q0M2U3_VARPD</name>